<dbReference type="RefSeq" id="WP_150703907.1">
    <property type="nucleotide sequence ID" value="NZ_CABVIB010000022.1"/>
</dbReference>
<evidence type="ECO:0000313" key="2">
    <source>
        <dbReference type="Proteomes" id="UP000326018"/>
    </source>
</evidence>
<protein>
    <recommendedName>
        <fullName evidence="3">Zinc-ribbon domain-containing protein</fullName>
    </recommendedName>
</protein>
<accession>A0A5E7DKV1</accession>
<gene>
    <name evidence="1" type="ORF">PS712_03999</name>
</gene>
<proteinExistence type="predicted"/>
<sequence>MSRVHDTESFIAKSRAKYGQQFGYQDAIYVDARTPLVLYCLHHSAAQKFEVTPDRHFRKKGGCRQCKADGARARHGKGRDGFIAEAQTLHGDAFDYGAVDYINAHIAVKIYCRRHERQFEQVPDVHLRGAGCPRCKGEKISLANEPLYASKRVLFPEFLTRARERHSDYYQYDEASYRGFNLDVTIICPEHGPFSQRAQRHAEGSDCKDCVSESLKLTEQDWRARIHDKFGSKLTVTIQTPWSGFTTPTHAHCSVHDVHWSVKAQSLLVGNGCRECVRLQKNAPRLEALRNALPPNHAHLLNCENPNFLEFVIAADKKHSMRYQYAEAQFVSMSRYCEITCQLHGWSRMLPQAHLDGQGCNVCDYQRAFIANALALFGERNDYSRVAFQSTSAKEVITVRCVEHELVSSQSAEAHLRGSHFCPQCRAASRKLSTAERRQRNQPSLIQAFKLEAFQTHGGKYQYPALENELHTWVSKVTVFCPEHSFTFTPSAAAHVQQGRRSPAGCQRCKGDASRLRYRTPYQVLRTRLAEHGFTFLEQEEDYVNQSQKAFMRCNEGHEVYHVPQKIFSGRGCPDCSPFVGEAITRSVLDSVLRVSLRKKRFYQNDHPALVTPHAWLELDGYDATHQIAFEYQGAWHSQRQRHKSEASYREQLQRDAQKAVMCKALHIALIEVHEFEYPFQAVDVRHKLESALLKANLKRPWALPDPLPLQAHTPMLHAQGLKSLLGLAKAHNLTVKEKAWYGKHHHYTWTCNACEHVFKTSYALRLKAKWPQCPSCVTRNSTVRAQAHAAMRVHYPRHLESLRSKGQKLGLTLLDSEWRTTKPGVTYRFSCTHTNKEVAPRTYNNILKRVHGCRCEVHRQMRFE</sequence>
<evidence type="ECO:0008006" key="3">
    <source>
        <dbReference type="Google" id="ProtNLM"/>
    </source>
</evidence>
<dbReference type="AlphaFoldDB" id="A0A5E7DKV1"/>
<dbReference type="EMBL" id="CABVIB010000022">
    <property type="protein sequence ID" value="VVO18033.1"/>
    <property type="molecule type" value="Genomic_DNA"/>
</dbReference>
<dbReference type="OrthoDB" id="878605at2"/>
<name>A0A5E7DKV1_PSEFL</name>
<dbReference type="Proteomes" id="UP000326018">
    <property type="component" value="Unassembled WGS sequence"/>
</dbReference>
<reference evidence="1 2" key="1">
    <citation type="submission" date="2019-09" db="EMBL/GenBank/DDBJ databases">
        <authorList>
            <person name="Chandra G."/>
            <person name="Truman W A."/>
        </authorList>
    </citation>
    <scope>NUCLEOTIDE SEQUENCE [LARGE SCALE GENOMIC DNA]</scope>
    <source>
        <strain evidence="1">PS712</strain>
    </source>
</reference>
<organism evidence="1 2">
    <name type="scientific">Pseudomonas fluorescens</name>
    <dbReference type="NCBI Taxonomy" id="294"/>
    <lineage>
        <taxon>Bacteria</taxon>
        <taxon>Pseudomonadati</taxon>
        <taxon>Pseudomonadota</taxon>
        <taxon>Gammaproteobacteria</taxon>
        <taxon>Pseudomonadales</taxon>
        <taxon>Pseudomonadaceae</taxon>
        <taxon>Pseudomonas</taxon>
    </lineage>
</organism>
<evidence type="ECO:0000313" key="1">
    <source>
        <dbReference type="EMBL" id="VVO18033.1"/>
    </source>
</evidence>